<sequence>MKQGILGVPQPQQVTILRTDLTGLLEAPSDKSRGADRHLKRIGRFE</sequence>
<organism evidence="1 2">
    <name type="scientific">Tropilaelaps mercedesae</name>
    <dbReference type="NCBI Taxonomy" id="418985"/>
    <lineage>
        <taxon>Eukaryota</taxon>
        <taxon>Metazoa</taxon>
        <taxon>Ecdysozoa</taxon>
        <taxon>Arthropoda</taxon>
        <taxon>Chelicerata</taxon>
        <taxon>Arachnida</taxon>
        <taxon>Acari</taxon>
        <taxon>Parasitiformes</taxon>
        <taxon>Mesostigmata</taxon>
        <taxon>Gamasina</taxon>
        <taxon>Dermanyssoidea</taxon>
        <taxon>Laelapidae</taxon>
        <taxon>Tropilaelaps</taxon>
    </lineage>
</organism>
<reference evidence="1 2" key="1">
    <citation type="journal article" date="2017" name="Gigascience">
        <title>Draft genome of the honey bee ectoparasitic mite, Tropilaelaps mercedesae, is shaped by the parasitic life history.</title>
        <authorList>
            <person name="Dong X."/>
            <person name="Armstrong S.D."/>
            <person name="Xia D."/>
            <person name="Makepeace B.L."/>
            <person name="Darby A.C."/>
            <person name="Kadowaki T."/>
        </authorList>
    </citation>
    <scope>NUCLEOTIDE SEQUENCE [LARGE SCALE GENOMIC DNA]</scope>
    <source>
        <strain evidence="1">Wuxi-XJTLU</strain>
    </source>
</reference>
<dbReference type="EMBL" id="MNPL01029304">
    <property type="protein sequence ID" value="OQR67297.1"/>
    <property type="molecule type" value="Genomic_DNA"/>
</dbReference>
<dbReference type="AlphaFoldDB" id="A0A1V9X1D3"/>
<dbReference type="InParanoid" id="A0A1V9X1D3"/>
<gene>
    <name evidence="1" type="ORF">BIW11_04799</name>
</gene>
<dbReference type="Proteomes" id="UP000192247">
    <property type="component" value="Unassembled WGS sequence"/>
</dbReference>
<keyword evidence="2" id="KW-1185">Reference proteome</keyword>
<name>A0A1V9X1D3_9ACAR</name>
<accession>A0A1V9X1D3</accession>
<proteinExistence type="predicted"/>
<protein>
    <submittedName>
        <fullName evidence="1">Uncharacterized protein</fullName>
    </submittedName>
</protein>
<comment type="caution">
    <text evidence="1">The sequence shown here is derived from an EMBL/GenBank/DDBJ whole genome shotgun (WGS) entry which is preliminary data.</text>
</comment>
<evidence type="ECO:0000313" key="1">
    <source>
        <dbReference type="EMBL" id="OQR67297.1"/>
    </source>
</evidence>
<evidence type="ECO:0000313" key="2">
    <source>
        <dbReference type="Proteomes" id="UP000192247"/>
    </source>
</evidence>